<dbReference type="RefSeq" id="XP_051364533.1">
    <property type="nucleotide sequence ID" value="XM_051504154.1"/>
</dbReference>
<name>A0A9Q0BF74_9HYPO</name>
<gene>
    <name evidence="2" type="ORF">J7T54_005706</name>
</gene>
<evidence type="ECO:0000313" key="3">
    <source>
        <dbReference type="Proteomes" id="UP001055219"/>
    </source>
</evidence>
<comment type="caution">
    <text evidence="2">The sequence shown here is derived from an EMBL/GenBank/DDBJ whole genome shotgun (WGS) entry which is preliminary data.</text>
</comment>
<dbReference type="AlphaFoldDB" id="A0A9Q0BF74"/>
<dbReference type="EMBL" id="JAGIXG020000007">
    <property type="protein sequence ID" value="KAI6783677.1"/>
    <property type="molecule type" value="Genomic_DNA"/>
</dbReference>
<feature type="region of interest" description="Disordered" evidence="1">
    <location>
        <begin position="1"/>
        <end position="20"/>
    </location>
</feature>
<accession>A0A9Q0BF74</accession>
<reference evidence="2" key="2">
    <citation type="submission" date="2022-07" db="EMBL/GenBank/DDBJ databases">
        <authorList>
            <person name="Goncalves M.F.M."/>
            <person name="Hilario S."/>
            <person name="Van De Peer Y."/>
            <person name="Esteves A.C."/>
            <person name="Alves A."/>
        </authorList>
    </citation>
    <scope>NUCLEOTIDE SEQUENCE</scope>
    <source>
        <strain evidence="2">MUM 19.33</strain>
    </source>
</reference>
<reference evidence="2" key="1">
    <citation type="journal article" date="2021" name="J Fungi (Basel)">
        <title>Genomic and Metabolomic Analyses of the Marine Fungus Emericellopsis cladophorae: Insights into Saltwater Adaptability Mechanisms and Its Biosynthetic Potential.</title>
        <authorList>
            <person name="Goncalves M.F.M."/>
            <person name="Hilario S."/>
            <person name="Van de Peer Y."/>
            <person name="Esteves A.C."/>
            <person name="Alves A."/>
        </authorList>
    </citation>
    <scope>NUCLEOTIDE SEQUENCE</scope>
    <source>
        <strain evidence="2">MUM 19.33</strain>
    </source>
</reference>
<evidence type="ECO:0000256" key="1">
    <source>
        <dbReference type="SAM" id="MobiDB-lite"/>
    </source>
</evidence>
<proteinExistence type="predicted"/>
<dbReference type="Proteomes" id="UP001055219">
    <property type="component" value="Unassembled WGS sequence"/>
</dbReference>
<organism evidence="2 3">
    <name type="scientific">Emericellopsis cladophorae</name>
    <dbReference type="NCBI Taxonomy" id="2686198"/>
    <lineage>
        <taxon>Eukaryota</taxon>
        <taxon>Fungi</taxon>
        <taxon>Dikarya</taxon>
        <taxon>Ascomycota</taxon>
        <taxon>Pezizomycotina</taxon>
        <taxon>Sordariomycetes</taxon>
        <taxon>Hypocreomycetidae</taxon>
        <taxon>Hypocreales</taxon>
        <taxon>Bionectriaceae</taxon>
        <taxon>Emericellopsis</taxon>
    </lineage>
</organism>
<dbReference type="GeneID" id="75832189"/>
<feature type="compositionally biased region" description="Basic residues" evidence="1">
    <location>
        <begin position="1"/>
        <end position="11"/>
    </location>
</feature>
<sequence length="96" mass="10373">MCGSRSKKSKQKREMAQMRAKQRYYNARPVYASDYYRKQQYRHHYGSSKKHKKYKAYGEMGNFADEDVSCWACSDGGAGGDGGGGGGDGGGGGGGV</sequence>
<evidence type="ECO:0000313" key="2">
    <source>
        <dbReference type="EMBL" id="KAI6783677.1"/>
    </source>
</evidence>
<protein>
    <submittedName>
        <fullName evidence="2">Uncharacterized protein</fullName>
    </submittedName>
</protein>
<keyword evidence="3" id="KW-1185">Reference proteome</keyword>